<feature type="transmembrane region" description="Helical" evidence="2">
    <location>
        <begin position="291"/>
        <end position="312"/>
    </location>
</feature>
<keyword evidence="2" id="KW-1133">Transmembrane helix</keyword>
<feature type="compositionally biased region" description="Low complexity" evidence="1">
    <location>
        <begin position="189"/>
        <end position="199"/>
    </location>
</feature>
<evidence type="ECO:0000256" key="2">
    <source>
        <dbReference type="SAM" id="Phobius"/>
    </source>
</evidence>
<dbReference type="Proteomes" id="UP000291189">
    <property type="component" value="Unassembled WGS sequence"/>
</dbReference>
<reference evidence="3 4" key="1">
    <citation type="submission" date="2019-01" db="EMBL/GenBank/DDBJ databases">
        <title>Nocardioides guangzhouensis sp. nov., an actinobacterium isolated from soil.</title>
        <authorList>
            <person name="Fu Y."/>
            <person name="Cai Y."/>
            <person name="Lin Z."/>
            <person name="Chen P."/>
        </authorList>
    </citation>
    <scope>NUCLEOTIDE SEQUENCE [LARGE SCALE GENOMIC DNA]</scope>
    <source>
        <strain evidence="3 4">NBRC 105384</strain>
    </source>
</reference>
<protein>
    <recommendedName>
        <fullName evidence="5">DUF4064 domain-containing protein</fullName>
    </recommendedName>
</protein>
<feature type="region of interest" description="Disordered" evidence="1">
    <location>
        <begin position="149"/>
        <end position="226"/>
    </location>
</feature>
<comment type="caution">
    <text evidence="3">The sequence shown here is derived from an EMBL/GenBank/DDBJ whole genome shotgun (WGS) entry which is preliminary data.</text>
</comment>
<feature type="transmembrane region" description="Helical" evidence="2">
    <location>
        <begin position="319"/>
        <end position="337"/>
    </location>
</feature>
<evidence type="ECO:0000313" key="4">
    <source>
        <dbReference type="Proteomes" id="UP000291189"/>
    </source>
</evidence>
<keyword evidence="2" id="KW-0812">Transmembrane</keyword>
<sequence>MSDTVHPRPRQVTTAGVMGVAGSVLVILSLFDTLASLRTVEVREQVERYLASPQGQDLGVSTGGFLDVLHVMVLANGAFAAAAAVLGVYVFQRHQGARLGFTIAAGLLVVGMWIVAGFLPSVLVGVTIVVAFAAALMWSPPARDWFAGRAPRPVESPTPRGQPAQPVQQRTPPSPSWAPPAVPHRDDAPAPSSQPAPASYPFGEQRPTTGTLPYPEPSAAGAAPGARAGARRPGAVVAALLMTWLCSGAVLFAFGIVLLMLLLSQDTLISAARQNPAIQDYGLTTADLLSAFWVTVAIFLFWSLAGIVLAVLAWRRVTYGWVLLVVSAAMSALVGFVTFPFGLLVGIPAALTAGLLVSGPARRWYLQRDQLPPGQPGRPGQPQQPEPPRSQPPVW</sequence>
<keyword evidence="4" id="KW-1185">Reference proteome</keyword>
<accession>A0A4Q5IX76</accession>
<dbReference type="OrthoDB" id="3818504at2"/>
<evidence type="ECO:0000256" key="1">
    <source>
        <dbReference type="SAM" id="MobiDB-lite"/>
    </source>
</evidence>
<proteinExistence type="predicted"/>
<evidence type="ECO:0000313" key="3">
    <source>
        <dbReference type="EMBL" id="RYU10767.1"/>
    </source>
</evidence>
<keyword evidence="2" id="KW-0472">Membrane</keyword>
<feature type="compositionally biased region" description="Pro residues" evidence="1">
    <location>
        <begin position="382"/>
        <end position="395"/>
    </location>
</feature>
<organism evidence="3 4">
    <name type="scientific">Nocardioides iriomotensis</name>
    <dbReference type="NCBI Taxonomy" id="715784"/>
    <lineage>
        <taxon>Bacteria</taxon>
        <taxon>Bacillati</taxon>
        <taxon>Actinomycetota</taxon>
        <taxon>Actinomycetes</taxon>
        <taxon>Propionibacteriales</taxon>
        <taxon>Nocardioidaceae</taxon>
        <taxon>Nocardioides</taxon>
    </lineage>
</organism>
<feature type="region of interest" description="Disordered" evidence="1">
    <location>
        <begin position="368"/>
        <end position="395"/>
    </location>
</feature>
<evidence type="ECO:0008006" key="5">
    <source>
        <dbReference type="Google" id="ProtNLM"/>
    </source>
</evidence>
<feature type="transmembrane region" description="Helical" evidence="2">
    <location>
        <begin position="12"/>
        <end position="31"/>
    </location>
</feature>
<feature type="transmembrane region" description="Helical" evidence="2">
    <location>
        <begin position="98"/>
        <end position="116"/>
    </location>
</feature>
<feature type="compositionally biased region" description="Low complexity" evidence="1">
    <location>
        <begin position="368"/>
        <end position="381"/>
    </location>
</feature>
<dbReference type="AlphaFoldDB" id="A0A4Q5IX76"/>
<gene>
    <name evidence="3" type="ORF">ETU37_16100</name>
</gene>
<feature type="transmembrane region" description="Helical" evidence="2">
    <location>
        <begin position="68"/>
        <end position="91"/>
    </location>
</feature>
<feature type="transmembrane region" description="Helical" evidence="2">
    <location>
        <begin position="122"/>
        <end position="139"/>
    </location>
</feature>
<feature type="compositionally biased region" description="Pro residues" evidence="1">
    <location>
        <begin position="172"/>
        <end position="182"/>
    </location>
</feature>
<name>A0A4Q5IX76_9ACTN</name>
<dbReference type="RefSeq" id="WP_129988358.1">
    <property type="nucleotide sequence ID" value="NZ_SDPU01000028.1"/>
</dbReference>
<dbReference type="EMBL" id="SDPU01000028">
    <property type="protein sequence ID" value="RYU10767.1"/>
    <property type="molecule type" value="Genomic_DNA"/>
</dbReference>
<feature type="transmembrane region" description="Helical" evidence="2">
    <location>
        <begin position="236"/>
        <end position="263"/>
    </location>
</feature>